<accession>A0A4R4T467</accession>
<dbReference type="InterPro" id="IPR035418">
    <property type="entry name" value="AraC-bd_2"/>
</dbReference>
<reference evidence="5 6" key="1">
    <citation type="submission" date="2019-03" db="EMBL/GenBank/DDBJ databases">
        <title>Draft genome sequences of novel Actinobacteria.</title>
        <authorList>
            <person name="Sahin N."/>
            <person name="Ay H."/>
            <person name="Saygin H."/>
        </authorList>
    </citation>
    <scope>NUCLEOTIDE SEQUENCE [LARGE SCALE GENOMIC DNA]</scope>
    <source>
        <strain evidence="5 6">DSM 41900</strain>
    </source>
</reference>
<feature type="domain" description="HTH araC/xylS-type" evidence="4">
    <location>
        <begin position="235"/>
        <end position="337"/>
    </location>
</feature>
<sequence length="337" mass="36758">MAQLSTGLGDLSRLQTLVDSSDLEETREIISHAYSPYQLDCLGDPREFAAWYAEDGFPGVTISGLRYGSAHLDAETLIKPQALETYLLVCQVTHGRVMVSRPGREEHVVGPGETYVLDPYRPFQVRWSPGAQMTTLRLDRDVVERAAADAFGVDGAVRARFALGGAVSPDAARTWGTISGAVHREVLGEGIARTNPLVATHLTQTSAALLVQTHRLITPVLDAGHTGLVAHSAVRRAMALVEERPDEPHTLADLASAARVSPRALQEAFRQHLDTTPLGYLREVRLRRAHQDLLTAGEDGSATVTDVAYRWGFSNLGRFAAYYRDRYGHPPSKTLSG</sequence>
<dbReference type="PROSITE" id="PS01124">
    <property type="entry name" value="HTH_ARAC_FAMILY_2"/>
    <property type="match status" value="1"/>
</dbReference>
<keyword evidence="2" id="KW-0238">DNA-binding</keyword>
<protein>
    <submittedName>
        <fullName evidence="5">AraC family transcriptional regulator</fullName>
    </submittedName>
</protein>
<dbReference type="InterPro" id="IPR050204">
    <property type="entry name" value="AraC_XylS_family_regulators"/>
</dbReference>
<proteinExistence type="predicted"/>
<dbReference type="AlphaFoldDB" id="A0A4R4T467"/>
<keyword evidence="1" id="KW-0805">Transcription regulation</keyword>
<evidence type="ECO:0000313" key="5">
    <source>
        <dbReference type="EMBL" id="TDC69169.1"/>
    </source>
</evidence>
<organism evidence="5 6">
    <name type="scientific">Streptomyces hainanensis</name>
    <dbReference type="NCBI Taxonomy" id="402648"/>
    <lineage>
        <taxon>Bacteria</taxon>
        <taxon>Bacillati</taxon>
        <taxon>Actinomycetota</taxon>
        <taxon>Actinomycetes</taxon>
        <taxon>Kitasatosporales</taxon>
        <taxon>Streptomycetaceae</taxon>
        <taxon>Streptomyces</taxon>
    </lineage>
</organism>
<dbReference type="GO" id="GO:0003700">
    <property type="term" value="F:DNA-binding transcription factor activity"/>
    <property type="evidence" value="ECO:0007669"/>
    <property type="project" value="InterPro"/>
</dbReference>
<dbReference type="SUPFAM" id="SSF46689">
    <property type="entry name" value="Homeodomain-like"/>
    <property type="match status" value="2"/>
</dbReference>
<dbReference type="Pfam" id="PF14525">
    <property type="entry name" value="AraC_binding_2"/>
    <property type="match status" value="1"/>
</dbReference>
<gene>
    <name evidence="5" type="ORF">E1283_26350</name>
</gene>
<dbReference type="RefSeq" id="WP_132820648.1">
    <property type="nucleotide sequence ID" value="NZ_SMKI01000347.1"/>
</dbReference>
<evidence type="ECO:0000259" key="4">
    <source>
        <dbReference type="PROSITE" id="PS01124"/>
    </source>
</evidence>
<dbReference type="EMBL" id="SMKI01000347">
    <property type="protein sequence ID" value="TDC69169.1"/>
    <property type="molecule type" value="Genomic_DNA"/>
</dbReference>
<dbReference type="Pfam" id="PF12833">
    <property type="entry name" value="HTH_18"/>
    <property type="match status" value="1"/>
</dbReference>
<dbReference type="SMART" id="SM00342">
    <property type="entry name" value="HTH_ARAC"/>
    <property type="match status" value="1"/>
</dbReference>
<name>A0A4R4T467_9ACTN</name>
<comment type="caution">
    <text evidence="5">The sequence shown here is derived from an EMBL/GenBank/DDBJ whole genome shotgun (WGS) entry which is preliminary data.</text>
</comment>
<dbReference type="InterPro" id="IPR018060">
    <property type="entry name" value="HTH_AraC"/>
</dbReference>
<dbReference type="PANTHER" id="PTHR46796">
    <property type="entry name" value="HTH-TYPE TRANSCRIPTIONAL ACTIVATOR RHAS-RELATED"/>
    <property type="match status" value="1"/>
</dbReference>
<dbReference type="Proteomes" id="UP000295345">
    <property type="component" value="Unassembled WGS sequence"/>
</dbReference>
<dbReference type="Gene3D" id="1.10.10.60">
    <property type="entry name" value="Homeodomain-like"/>
    <property type="match status" value="1"/>
</dbReference>
<evidence type="ECO:0000313" key="6">
    <source>
        <dbReference type="Proteomes" id="UP000295345"/>
    </source>
</evidence>
<evidence type="ECO:0000256" key="2">
    <source>
        <dbReference type="ARBA" id="ARBA00023125"/>
    </source>
</evidence>
<keyword evidence="3" id="KW-0804">Transcription</keyword>
<evidence type="ECO:0000256" key="1">
    <source>
        <dbReference type="ARBA" id="ARBA00023015"/>
    </source>
</evidence>
<dbReference type="OrthoDB" id="5464689at2"/>
<keyword evidence="6" id="KW-1185">Reference proteome</keyword>
<dbReference type="InterPro" id="IPR009057">
    <property type="entry name" value="Homeodomain-like_sf"/>
</dbReference>
<evidence type="ECO:0000256" key="3">
    <source>
        <dbReference type="ARBA" id="ARBA00023163"/>
    </source>
</evidence>
<dbReference type="GO" id="GO:0043565">
    <property type="term" value="F:sequence-specific DNA binding"/>
    <property type="evidence" value="ECO:0007669"/>
    <property type="project" value="InterPro"/>
</dbReference>